<evidence type="ECO:0000313" key="1">
    <source>
        <dbReference type="EMBL" id="EJC85255.1"/>
    </source>
</evidence>
<dbReference type="HOGENOM" id="CLU_1401478_0_0_5"/>
<gene>
    <name evidence="1" type="ORF">Rleg4DRAFT_7131</name>
    <name evidence="2" type="ORF">Rleg4DRAFT_7761</name>
</gene>
<sequence>MLWLEPIALETISTMKILTATVLMAAVLQPVAALGETEWMGGARQWSVGFANESPAYCRLLWDSELGKTMEFRQTVTETFWLVTKTSWDIPAGTTTEVTLTDRGMTKVVAAQFFDKNTLRLWPPASKDSGGLKKVIKNSFAGTPDVQLTFAGDEGDWTLPLSRVDQLYPTYRQCLKRLEAGGKPKQVSESGKPF</sequence>
<accession>J0CZ33</accession>
<dbReference type="Proteomes" id="UP000005732">
    <property type="component" value="Unassembled WGS sequence"/>
</dbReference>
<evidence type="ECO:0008006" key="3">
    <source>
        <dbReference type="Google" id="ProtNLM"/>
    </source>
</evidence>
<organism evidence="1">
    <name type="scientific">Rhizobium leguminosarum bv. trifolii WSM2297</name>
    <dbReference type="NCBI Taxonomy" id="754762"/>
    <lineage>
        <taxon>Bacteria</taxon>
        <taxon>Pseudomonadati</taxon>
        <taxon>Pseudomonadota</taxon>
        <taxon>Alphaproteobacteria</taxon>
        <taxon>Hyphomicrobiales</taxon>
        <taxon>Rhizobiaceae</taxon>
        <taxon>Rhizobium/Agrobacterium group</taxon>
        <taxon>Rhizobium</taxon>
    </lineage>
</organism>
<proteinExistence type="predicted"/>
<dbReference type="EMBL" id="JH719392">
    <property type="protein sequence ID" value="EJC85255.1"/>
    <property type="molecule type" value="Genomic_DNA"/>
</dbReference>
<dbReference type="AlphaFoldDB" id="J0CZ33"/>
<reference evidence="1" key="1">
    <citation type="submission" date="2012-02" db="EMBL/GenBank/DDBJ databases">
        <title>Improved High-Quality Draft Sequence of Rhizobium leguminosarum bv. trifolii WSM2297.</title>
        <authorList>
            <consortium name="US DOE Joint Genome Institute"/>
            <person name="Lucas S."/>
            <person name="Han J."/>
            <person name="Lapidus A."/>
            <person name="Cheng J.-F."/>
            <person name="Goodwin L."/>
            <person name="Pitluck S."/>
            <person name="Peters L."/>
            <person name="Ovchinnikova G."/>
            <person name="Zhang X."/>
            <person name="Detter J.C."/>
            <person name="Han C."/>
            <person name="Tapia R."/>
            <person name="Land M."/>
            <person name="Hauser L."/>
            <person name="Kyrpides N."/>
            <person name="Ivanova N."/>
            <person name="Pagani I."/>
            <person name="Brau L."/>
            <person name="Yates R."/>
            <person name="O'Hara G."/>
            <person name="Rui T."/>
            <person name="Howieson J."/>
            <person name="Reeve W."/>
            <person name="Woyke T."/>
        </authorList>
    </citation>
    <scope>NUCLEOTIDE SEQUENCE [LARGE SCALE GENOMIC DNA]</scope>
    <source>
        <strain evidence="1">WSM2297</strain>
    </source>
</reference>
<name>J0CZ33_RHILT</name>
<evidence type="ECO:0000313" key="2">
    <source>
        <dbReference type="EMBL" id="EJC85861.1"/>
    </source>
</evidence>
<protein>
    <recommendedName>
        <fullName evidence="3">Invasion associated locus B (IalB) protein</fullName>
    </recommendedName>
</protein>
<dbReference type="EMBL" id="JH719392">
    <property type="protein sequence ID" value="EJC85861.1"/>
    <property type="molecule type" value="Genomic_DNA"/>
</dbReference>